<dbReference type="RefSeq" id="WP_256707434.1">
    <property type="nucleotide sequence ID" value="NZ_CP101914.1"/>
</dbReference>
<organism evidence="4 5">
    <name type="scientific">Oceanobacillus jeddahense</name>
    <dbReference type="NCBI Taxonomy" id="1462527"/>
    <lineage>
        <taxon>Bacteria</taxon>
        <taxon>Bacillati</taxon>
        <taxon>Bacillota</taxon>
        <taxon>Bacilli</taxon>
        <taxon>Bacillales</taxon>
        <taxon>Bacillaceae</taxon>
        <taxon>Oceanobacillus</taxon>
    </lineage>
</organism>
<dbReference type="Proteomes" id="UP001059773">
    <property type="component" value="Chromosome"/>
</dbReference>
<proteinExistence type="predicted"/>
<accession>A0ABY5JPZ8</accession>
<dbReference type="SUPFAM" id="SSF51735">
    <property type="entry name" value="NAD(P)-binding Rossmann-fold domains"/>
    <property type="match status" value="1"/>
</dbReference>
<dbReference type="InterPro" id="IPR055170">
    <property type="entry name" value="GFO_IDH_MocA-like_dom"/>
</dbReference>
<dbReference type="PANTHER" id="PTHR43818">
    <property type="entry name" value="BCDNA.GH03377"/>
    <property type="match status" value="1"/>
</dbReference>
<dbReference type="PANTHER" id="PTHR43818:SF11">
    <property type="entry name" value="BCDNA.GH03377"/>
    <property type="match status" value="1"/>
</dbReference>
<feature type="domain" description="GFO/IDH/MocA-like oxidoreductase" evidence="3">
    <location>
        <begin position="130"/>
        <end position="258"/>
    </location>
</feature>
<evidence type="ECO:0000313" key="4">
    <source>
        <dbReference type="EMBL" id="UUI02176.1"/>
    </source>
</evidence>
<keyword evidence="1" id="KW-0560">Oxidoreductase</keyword>
<dbReference type="Pfam" id="PF01408">
    <property type="entry name" value="GFO_IDH_MocA"/>
    <property type="match status" value="1"/>
</dbReference>
<reference evidence="4" key="1">
    <citation type="submission" date="2022-07" db="EMBL/GenBank/DDBJ databases">
        <title>FELIX.</title>
        <authorList>
            <person name="Wan K.H."/>
            <person name="Park S."/>
            <person name="Lawrence Q."/>
            <person name="Eichenberger J.P."/>
            <person name="Booth B.W."/>
            <person name="Piaggio A.J."/>
            <person name="Chandler J.C."/>
            <person name="Franklin A.B."/>
            <person name="Celniker S.E."/>
        </authorList>
    </citation>
    <scope>NUCLEOTIDE SEQUENCE</scope>
    <source>
        <strain evidence="4">QA-1986 374</strain>
    </source>
</reference>
<protein>
    <submittedName>
        <fullName evidence="4">Gfo/Idh/MocA family oxidoreductase</fullName>
    </submittedName>
</protein>
<dbReference type="InterPro" id="IPR008354">
    <property type="entry name" value="Glc-Fru_OxRdtase_bac"/>
</dbReference>
<feature type="domain" description="Gfo/Idh/MocA-like oxidoreductase N-terminal" evidence="2">
    <location>
        <begin position="3"/>
        <end position="122"/>
    </location>
</feature>
<sequence>MSLKIAVIGCGSIAKHRHLPEYAANDQVKITAVCDIVQERAEAAAETYQAKAYTDYKTLLQEENIDAVSVCLPNYLHAPVSVDALNAGKHVLCEKPMATSTEEADQMIEAAEQNGKKLMIGHNQRFVSSHQKARELIASGAIGKVYSFRTAFGHGGPEGWSADGKESWFFKKGEAFIGAMGDLGVHKADLIRYLLQDEFVEVGAFVETSAKQNTDVDDNATLILKSEKGTIGTLAASWAYTAKEDNSTVIYGEKATLRLEDDPIYSLVAQYANGETVKYELGAIQSNEEGGQTTTHVIDHFIDSILNNTAPLIDGNEGKKSLAIILGALESVETKRIYSLEK</sequence>
<name>A0ABY5JPZ8_9BACI</name>
<dbReference type="Gene3D" id="3.30.360.10">
    <property type="entry name" value="Dihydrodipicolinate Reductase, domain 2"/>
    <property type="match status" value="1"/>
</dbReference>
<dbReference type="InterPro" id="IPR000683">
    <property type="entry name" value="Gfo/Idh/MocA-like_OxRdtase_N"/>
</dbReference>
<dbReference type="InterPro" id="IPR036291">
    <property type="entry name" value="NAD(P)-bd_dom_sf"/>
</dbReference>
<evidence type="ECO:0000259" key="2">
    <source>
        <dbReference type="Pfam" id="PF01408"/>
    </source>
</evidence>
<evidence type="ECO:0000259" key="3">
    <source>
        <dbReference type="Pfam" id="PF22725"/>
    </source>
</evidence>
<dbReference type="SUPFAM" id="SSF55347">
    <property type="entry name" value="Glyceraldehyde-3-phosphate dehydrogenase-like, C-terminal domain"/>
    <property type="match status" value="1"/>
</dbReference>
<evidence type="ECO:0000313" key="5">
    <source>
        <dbReference type="Proteomes" id="UP001059773"/>
    </source>
</evidence>
<dbReference type="Pfam" id="PF22725">
    <property type="entry name" value="GFO_IDH_MocA_C3"/>
    <property type="match status" value="1"/>
</dbReference>
<dbReference type="Gene3D" id="3.40.50.720">
    <property type="entry name" value="NAD(P)-binding Rossmann-like Domain"/>
    <property type="match status" value="1"/>
</dbReference>
<evidence type="ECO:0000256" key="1">
    <source>
        <dbReference type="ARBA" id="ARBA00023002"/>
    </source>
</evidence>
<keyword evidence="5" id="KW-1185">Reference proteome</keyword>
<dbReference type="InterPro" id="IPR050463">
    <property type="entry name" value="Gfo/Idh/MocA_oxidrdct_glycsds"/>
</dbReference>
<dbReference type="PRINTS" id="PR01775">
    <property type="entry name" value="GLFROXRDTASE"/>
</dbReference>
<dbReference type="EMBL" id="CP101914">
    <property type="protein sequence ID" value="UUI02176.1"/>
    <property type="molecule type" value="Genomic_DNA"/>
</dbReference>
<gene>
    <name evidence="4" type="ORF">NP439_19355</name>
</gene>